<keyword evidence="7" id="KW-0808">Transferase</keyword>
<dbReference type="InterPro" id="IPR035983">
    <property type="entry name" value="Hect_E3_ubiquitin_ligase"/>
</dbReference>
<name>A0A8J6GJX1_MICOH</name>
<feature type="region of interest" description="Disordered" evidence="13">
    <location>
        <begin position="1624"/>
        <end position="1681"/>
    </location>
</feature>
<dbReference type="PROSITE" id="PS50237">
    <property type="entry name" value="HECT"/>
    <property type="match status" value="1"/>
</dbReference>
<dbReference type="Proteomes" id="UP000710432">
    <property type="component" value="Unassembled WGS sequence"/>
</dbReference>
<dbReference type="GO" id="GO:0005737">
    <property type="term" value="C:cytoplasm"/>
    <property type="evidence" value="ECO:0007669"/>
    <property type="project" value="UniProtKB-SubCell"/>
</dbReference>
<feature type="compositionally biased region" description="Basic residues" evidence="13">
    <location>
        <begin position="1416"/>
        <end position="1425"/>
    </location>
</feature>
<sequence>MSQMTFDEVFECPPWRELMDAGQSAFSFTTDCLPPPAPARRRQDQRPESRESSHKSRETLSPLLLLLLLPPPLTSFPLTSRRRCSKNIKDAASAAAGQPGKLGHGDTNRVYKPKVIEALQGMFIRKVCAGSQSSLALTSTGQVYAWGCGACLGCGSSEATALRPKLIEELAATRIVDISIGDSHCLSLSHDNEVYAWGNNSMGQCGQGNSTGPITKPKKVSGLDGIAIQQISAGTSHSLAWTALPRDRQVVAWHRPYCVDLEESTFSHLRSFLERYCDKINSEIPPLPFPSSREHHNFLKLCLKLLSNHLALALAGGVATSILGRQAGPLRNLLFRLMDSTVPDEIQEVVIETLSVGATMLLPPLRERMELLHSLLPQGPDRWESLSKGQDQAFGELEKNSDKYLLGTSPSENSQPAHLHELLCSLQKQLLAFCHINNITENSSSVALLHKHLQLLLPHATDIYSRSADLLKESPWNGSVGEKLRDVIYVSAAGSMLCQIVNSLLLLPVSVARPLLSHLLDLLPPLDCLNRLLPAAALLEDQELQWPLHGGPEIIDPAGVPLPQPAQSWVWLVDLERTIALLIGRCLGGMLQGSPISPEEQDTAYWMKTPLFSDGVEMDTPQLDKCMSCLLEVALSGNEEQKPFDYKLRPEIAVFVDLALGCSKEPARSLWISMQDYAVSKVSYYFFKLSDNQDSADIDPQEHSFTRTIDEEAEMEEQAERDREDGHPEPEDEEEEREHEVMTAGKIFQCFLSAREVARSRDRDRMSSGAGSGARADDPPPQSQQERRVSTDLPEGQDVYTAACNSVIHRCALLILGVSPVIDELQKRREEGPMHNQLESLSDSWTRLKHTRDWFQNSSYSFESDFDLTKSLGVHTLIENVVSFVSGDVGNAPGFKEPEESMSTSPQASIIAMEQQQLRAEDGIRAAKRNIQIEIQVAVHKIYQQLSATLERALQANKHHIEAQQRLLLVTVFALSVHYQPVDVSLAISTGLLNVLSQLCGTDTMLGQPLQLLPKTGVSQLSTALKVASTRLLQILAITTGTYADKLSPKVVQSLLDLLCSQLKNLLSQTGVLFMASFGEEEGEEEEKKVDSSGENEKKDFRGIPLVGNLRTRLLALHVLEAVLPACESGVEDDQMAQKQGELEEEDENLPIQEVSFDPEKAQCCIVENGQILTHGSGGKGYGLASTGVTSGCYQWKVKICDMQMRGTPRDLLPGDPICSPVAAVLAEATIQLIRILHRTDRWTYCINKKMMERLHKIKICIKESGQKLKKSRSVQSREENEMREEKENKEEEKGKHNRHGLADLSEPQLRTLCIEVWPVLAVIGGVDAGLRVGGRCVHKQTGRHATLLGVVKEGSTSAKVQWDEAEITISDTPLYNLEPCEPLLFDVARFRGLTASVLLDLTYLTGIHEDVGKQSIKRHEKKHRHESEEKGDTEQKPESESILDVRTGLISDDVKSQGTTSSKSENEIASFSLEPTLPGVESQHQVTEGKRKNHEHISKTHDIAQSEIRAVQLSYLYLGAMKSLSALLGCSKYAELLLIPKVLAENGHNSDCASSPVVHEDVEMRAALQFLMRHMVKRAVMRSPIKRALGLADLERAQAMIYKLVVHGLVEDQFGGKIKQEIDHQTEESDQTQQAQTPVTTSPSASSTTSFMSSSLEDTTTATTPVTDTETVPASESPGVMPLSLLRQMFSSYPTTTVLPTRRAQTPPISSLPTSPSDEVGRRQSLTSPDSQSTRPANRTALSDPSSRLSTSPPPPAIAVPLLEMGFSLRQIAKAMEATGARGEADAQNITVLAMWMIEHPGHEDEEEPQPSSTADPRHGTAVLGSGGKSNDPCYLQSPGDIPSADAAEMEEGFSESPDNLDHTENAASGSGPPARSRSTVTRRHKFDLAARTLLARAAGLYRSVQAHRNQSRREGISLQQDPGALYDFNLDEELEIDLDDEAMEAMFGQDLTSDNDILGMWIPEHVCESEDREEVVVCELCECNVVSFNQHMKRNHPGCGRSANRQGYRSNGSYVDGWFGGECGSGNPYYLLCGSCREKYLALKTKTKTTNSERYKGQAPDLIGKQDSVYEEDWDMLDIDEDEKLTGEEEFELLAGPLGLNDRRIVPEPVQFPDSDPLGASVAMVTATNSMEETLMQIGCHGSVEKSSSGRVTLGEQAAALANPHDRVVALRRVTAAAQVLLARTMVMRALSLLSVSGSSCSLAAGLESLGLTDIRTLVRLMCLAAAGRAGLSTSPSAMASTSERSRGGHSKASKPISCLAYLSTAVGCLASNTPSAAKLLVQLCTQNLISAATGVNLTTVDDPIQRKFLPSFLRGIAEENKLVTSPNFVVTQALVALLADKGAKLRPNYDKSEVEKKGCPHSIGNGLLNSLCALLLHMTVTTKLLHKHSPIWEEISENALLSSWRLIKTEEGDAEESLGSPSDPSFSPVSWSISGKYLAGALEKMVNIWQVNGGKGLVDIQPHWVSALAWPEEGPATAWSGESPELLLVGRMDGSLGLIEVVDVSTMHRRELEHCYRKDVSVTCIAWFSEDRPFAVGYFDGKLLMGTKEPAEKGGIVLIDAHKDGCKKWAGAKCVYQLRGHITPVRTVAFSSDGLALVSGGLGGLMNIWSLRDVLVVNCTAEWASANHVLATCRTALKQQGVLGLNMAPCMRAFLERLPMMLQEQYAYEKPHVVCGDQLVHSPYMQCLASLAVGLHLDQLLCSPPVPPHHQNCLPDPVSWNPNEWAWLECFSTTIKAAEALTNGAQFPESFTVPDLEPVPEDELVLLMDNSKWINGMDEQIMSWATSRPEVICGQNCTFVIQANGTVLACGEGSYGRLGQGNSDDLHVLTVISALQAKQLEQMVCGMPEICVDVLKKVVRYREVDEQHQLVQWLWRTLEEFSNEERVLFMRFVSGRSRLPANTADISQRFQIMKVDRPYDSLPTSQTCFFQLRLPPYSSQLVMAERLRYAINNCRSIDMDNYMLSRNVDNAEGSDTDY</sequence>
<feature type="region of interest" description="Disordered" evidence="13">
    <location>
        <begin position="1698"/>
        <end position="1758"/>
    </location>
</feature>
<evidence type="ECO:0000256" key="3">
    <source>
        <dbReference type="ARBA" id="ARBA00004906"/>
    </source>
</evidence>
<dbReference type="InterPro" id="IPR051709">
    <property type="entry name" value="Ub-ligase/GTPase-reg"/>
</dbReference>
<dbReference type="CDD" id="cd14401">
    <property type="entry name" value="UBA_HERC1"/>
    <property type="match status" value="1"/>
</dbReference>
<dbReference type="InterPro" id="IPR015943">
    <property type="entry name" value="WD40/YVTN_repeat-like_dom_sf"/>
</dbReference>
<dbReference type="PROSITE" id="PS50294">
    <property type="entry name" value="WD_REPEATS_REGION"/>
    <property type="match status" value="1"/>
</dbReference>
<dbReference type="Gene3D" id="2.130.10.10">
    <property type="entry name" value="YVTN repeat-like/Quinoprotein amine dehydrogenase"/>
    <property type="match status" value="2"/>
</dbReference>
<feature type="region of interest" description="Disordered" evidence="13">
    <location>
        <begin position="2235"/>
        <end position="2255"/>
    </location>
</feature>
<dbReference type="EMBL" id="JAATJU010022100">
    <property type="protein sequence ID" value="KAH0512068.1"/>
    <property type="molecule type" value="Genomic_DNA"/>
</dbReference>
<comment type="caution">
    <text evidence="15">The sequence shown here is derived from an EMBL/GenBank/DDBJ whole genome shotgun (WGS) entry which is preliminary data.</text>
</comment>
<dbReference type="InterPro" id="IPR001680">
    <property type="entry name" value="WD40_rpt"/>
</dbReference>
<dbReference type="SUPFAM" id="SSF50985">
    <property type="entry name" value="RCC1/BLIP-II"/>
    <property type="match status" value="2"/>
</dbReference>
<gene>
    <name evidence="15" type="ORF">LTLLF_146150</name>
</gene>
<dbReference type="PROSITE" id="PS50082">
    <property type="entry name" value="WD_REPEATS_2"/>
    <property type="match status" value="1"/>
</dbReference>
<dbReference type="InterPro" id="IPR000569">
    <property type="entry name" value="HECT_dom"/>
</dbReference>
<feature type="compositionally biased region" description="Basic and acidic residues" evidence="13">
    <location>
        <begin position="1276"/>
        <end position="1295"/>
    </location>
</feature>
<feature type="compositionally biased region" description="Low complexity" evidence="13">
    <location>
        <begin position="1641"/>
        <end position="1675"/>
    </location>
</feature>
<dbReference type="SUPFAM" id="SSF56204">
    <property type="entry name" value="Hect, E3 ligase catalytic domain"/>
    <property type="match status" value="1"/>
</dbReference>
<feature type="domain" description="HECT" evidence="14">
    <location>
        <begin position="2823"/>
        <end position="2968"/>
    </location>
</feature>
<feature type="compositionally biased region" description="Polar residues" evidence="13">
    <location>
        <begin position="2235"/>
        <end position="2245"/>
    </location>
</feature>
<evidence type="ECO:0000256" key="12">
    <source>
        <dbReference type="PROSITE-ProRule" id="PRU00235"/>
    </source>
</evidence>
<keyword evidence="6" id="KW-0597">Phosphoprotein</keyword>
<dbReference type="InterPro" id="IPR009091">
    <property type="entry name" value="RCC1/BLIP-II"/>
</dbReference>
<dbReference type="InterPro" id="IPR036322">
    <property type="entry name" value="WD40_repeat_dom_sf"/>
</dbReference>
<dbReference type="PROSITE" id="PS50012">
    <property type="entry name" value="RCC1_3"/>
    <property type="match status" value="2"/>
</dbReference>
<feature type="repeat" description="RCC1" evidence="12">
    <location>
        <begin position="192"/>
        <end position="244"/>
    </location>
</feature>
<evidence type="ECO:0000256" key="9">
    <source>
        <dbReference type="ARBA" id="ARBA00022786"/>
    </source>
</evidence>
<dbReference type="Gene3D" id="3.30.2410.10">
    <property type="entry name" value="Hect, E3 ligase catalytic domain"/>
    <property type="match status" value="1"/>
</dbReference>
<feature type="region of interest" description="Disordered" evidence="13">
    <location>
        <begin position="710"/>
        <end position="741"/>
    </location>
</feature>
<accession>A0A8J6GJX1</accession>
<feature type="compositionally biased region" description="Polar residues" evidence="13">
    <location>
        <begin position="1725"/>
        <end position="1742"/>
    </location>
</feature>
<dbReference type="InterPro" id="IPR043136">
    <property type="entry name" value="B30.2/SPRY_sf"/>
</dbReference>
<evidence type="ECO:0000256" key="1">
    <source>
        <dbReference type="ARBA" id="ARBA00000885"/>
    </source>
</evidence>
<feature type="region of interest" description="Disordered" evidence="13">
    <location>
        <begin position="760"/>
        <end position="794"/>
    </location>
</feature>
<comment type="pathway">
    <text evidence="3">Protein modification; protein ubiquitination.</text>
</comment>
<evidence type="ECO:0000256" key="5">
    <source>
        <dbReference type="ARBA" id="ARBA00022490"/>
    </source>
</evidence>
<evidence type="ECO:0000259" key="14">
    <source>
        <dbReference type="PROSITE" id="PS50237"/>
    </source>
</evidence>
<protein>
    <recommendedName>
        <fullName evidence="4">HECT-type E3 ubiquitin transferase</fullName>
        <ecNumber evidence="4">2.3.2.26</ecNumber>
    </recommendedName>
</protein>
<keyword evidence="5" id="KW-0963">Cytoplasm</keyword>
<feature type="compositionally biased region" description="Basic and acidic residues" evidence="13">
    <location>
        <begin position="718"/>
        <end position="729"/>
    </location>
</feature>
<dbReference type="SMART" id="SM00320">
    <property type="entry name" value="WD40"/>
    <property type="match status" value="2"/>
</dbReference>
<dbReference type="InterPro" id="IPR000408">
    <property type="entry name" value="Reg_chr_condens"/>
</dbReference>
<evidence type="ECO:0000256" key="4">
    <source>
        <dbReference type="ARBA" id="ARBA00012485"/>
    </source>
</evidence>
<feature type="region of interest" description="Disordered" evidence="13">
    <location>
        <begin position="1804"/>
        <end position="1884"/>
    </location>
</feature>
<evidence type="ECO:0000256" key="2">
    <source>
        <dbReference type="ARBA" id="ARBA00004496"/>
    </source>
</evidence>
<feature type="active site" description="Glycyl thioester intermediate" evidence="10">
    <location>
        <position position="2931"/>
    </location>
</feature>
<feature type="region of interest" description="Disordered" evidence="13">
    <location>
        <begin position="27"/>
        <end position="57"/>
    </location>
</feature>
<reference evidence="15" key="1">
    <citation type="submission" date="2020-03" db="EMBL/GenBank/DDBJ databases">
        <title>Studies in the Genomics of Life Span.</title>
        <authorList>
            <person name="Glass D."/>
        </authorList>
    </citation>
    <scope>NUCLEOTIDE SEQUENCE</scope>
    <source>
        <strain evidence="15">LTLLF</strain>
        <tissue evidence="15">Muscle</tissue>
    </source>
</reference>
<keyword evidence="8" id="KW-0677">Repeat</keyword>
<dbReference type="GO" id="GO:0061630">
    <property type="term" value="F:ubiquitin protein ligase activity"/>
    <property type="evidence" value="ECO:0007669"/>
    <property type="project" value="UniProtKB-EC"/>
</dbReference>
<feature type="region of interest" description="Disordered" evidence="13">
    <location>
        <begin position="1271"/>
        <end position="1302"/>
    </location>
</feature>
<proteinExistence type="predicted"/>
<feature type="repeat" description="RCC1" evidence="12">
    <location>
        <begin position="141"/>
        <end position="191"/>
    </location>
</feature>
<feature type="region of interest" description="Disordered" evidence="13">
    <location>
        <begin position="1416"/>
        <end position="1482"/>
    </location>
</feature>
<dbReference type="EC" id="2.3.2.26" evidence="4"/>
<dbReference type="Gene3D" id="2.130.10.30">
    <property type="entry name" value="Regulator of chromosome condensation 1/beta-lactamase-inhibitor protein II"/>
    <property type="match status" value="2"/>
</dbReference>
<dbReference type="Gene3D" id="2.60.120.920">
    <property type="match status" value="1"/>
</dbReference>
<dbReference type="PANTHER" id="PTHR45622">
    <property type="entry name" value="UBIQUITIN-PROTEIN LIGASE E3A-RELATED"/>
    <property type="match status" value="1"/>
</dbReference>
<dbReference type="Pfam" id="PF00400">
    <property type="entry name" value="WD40"/>
    <property type="match status" value="1"/>
</dbReference>
<dbReference type="Pfam" id="PF00415">
    <property type="entry name" value="RCC1"/>
    <property type="match status" value="3"/>
</dbReference>
<dbReference type="SUPFAM" id="SSF50978">
    <property type="entry name" value="WD40 repeat-like"/>
    <property type="match status" value="1"/>
</dbReference>
<feature type="repeat" description="WD" evidence="11">
    <location>
        <begin position="2581"/>
        <end position="2615"/>
    </location>
</feature>
<keyword evidence="11" id="KW-0853">WD repeat</keyword>
<feature type="compositionally biased region" description="Polar residues" evidence="13">
    <location>
        <begin position="1457"/>
        <end position="1470"/>
    </location>
</feature>
<evidence type="ECO:0000256" key="13">
    <source>
        <dbReference type="SAM" id="MobiDB-lite"/>
    </source>
</evidence>
<dbReference type="Pfam" id="PF00632">
    <property type="entry name" value="HECT"/>
    <property type="match status" value="1"/>
</dbReference>
<dbReference type="SMART" id="SM00119">
    <property type="entry name" value="HECTc"/>
    <property type="match status" value="1"/>
</dbReference>
<evidence type="ECO:0000256" key="6">
    <source>
        <dbReference type="ARBA" id="ARBA00022553"/>
    </source>
</evidence>
<evidence type="ECO:0000256" key="8">
    <source>
        <dbReference type="ARBA" id="ARBA00022737"/>
    </source>
</evidence>
<evidence type="ECO:0000256" key="7">
    <source>
        <dbReference type="ARBA" id="ARBA00022679"/>
    </source>
</evidence>
<feature type="compositionally biased region" description="Low complexity" evidence="13">
    <location>
        <begin position="1707"/>
        <end position="1718"/>
    </location>
</feature>
<organism evidence="15 16">
    <name type="scientific">Microtus ochrogaster</name>
    <name type="common">Prairie vole</name>
    <dbReference type="NCBI Taxonomy" id="79684"/>
    <lineage>
        <taxon>Eukaryota</taxon>
        <taxon>Metazoa</taxon>
        <taxon>Chordata</taxon>
        <taxon>Craniata</taxon>
        <taxon>Vertebrata</taxon>
        <taxon>Euteleostomi</taxon>
        <taxon>Mammalia</taxon>
        <taxon>Eutheria</taxon>
        <taxon>Euarchontoglires</taxon>
        <taxon>Glires</taxon>
        <taxon>Rodentia</taxon>
        <taxon>Myomorpha</taxon>
        <taxon>Muroidea</taxon>
        <taxon>Cricetidae</taxon>
        <taxon>Arvicolinae</taxon>
        <taxon>Microtus</taxon>
    </lineage>
</organism>
<feature type="compositionally biased region" description="Basic and acidic residues" evidence="13">
    <location>
        <begin position="1426"/>
        <end position="1440"/>
    </location>
</feature>
<comment type="catalytic activity">
    <reaction evidence="1">
        <text>S-ubiquitinyl-[E2 ubiquitin-conjugating enzyme]-L-cysteine + [acceptor protein]-L-lysine = [E2 ubiquitin-conjugating enzyme]-L-cysteine + N(6)-ubiquitinyl-[acceptor protein]-L-lysine.</text>
        <dbReference type="EC" id="2.3.2.26"/>
    </reaction>
</comment>
<dbReference type="FunFam" id="3.30.2410.10:FF:000006">
    <property type="entry name" value="probable E3 ubiquitin-protein ligase HERC1 isoform X2"/>
    <property type="match status" value="1"/>
</dbReference>
<evidence type="ECO:0000256" key="11">
    <source>
        <dbReference type="PROSITE-ProRule" id="PRU00221"/>
    </source>
</evidence>
<evidence type="ECO:0000313" key="16">
    <source>
        <dbReference type="Proteomes" id="UP000710432"/>
    </source>
</evidence>
<evidence type="ECO:0000313" key="15">
    <source>
        <dbReference type="EMBL" id="KAH0512068.1"/>
    </source>
</evidence>
<evidence type="ECO:0000256" key="10">
    <source>
        <dbReference type="PROSITE-ProRule" id="PRU00104"/>
    </source>
</evidence>
<feature type="compositionally biased region" description="Basic and acidic residues" evidence="13">
    <location>
        <begin position="41"/>
        <end position="57"/>
    </location>
</feature>
<comment type="subcellular location">
    <subcellularLocation>
        <location evidence="2">Cytoplasm</location>
    </subcellularLocation>
</comment>
<dbReference type="PANTHER" id="PTHR45622:SF70">
    <property type="entry name" value="SECRETION-REGULATING GUANINE NUCLEOTIDE EXCHANGE FACTOR"/>
    <property type="match status" value="1"/>
</dbReference>
<keyword evidence="9 10" id="KW-0833">Ubl conjugation pathway</keyword>